<dbReference type="RefSeq" id="WP_239361537.1">
    <property type="nucleotide sequence ID" value="NZ_JAKREW010000001.1"/>
</dbReference>
<name>A0ABS9Q8E1_9HYPH</name>
<proteinExistence type="predicted"/>
<accession>A0ABS9Q8E1</accession>
<dbReference type="PROSITE" id="PS51186">
    <property type="entry name" value="GNAT"/>
    <property type="match status" value="1"/>
</dbReference>
<dbReference type="EMBL" id="JAKREW010000001">
    <property type="protein sequence ID" value="MCG7503678.1"/>
    <property type="molecule type" value="Genomic_DNA"/>
</dbReference>
<dbReference type="SUPFAM" id="SSF55729">
    <property type="entry name" value="Acyl-CoA N-acyltransferases (Nat)"/>
    <property type="match status" value="1"/>
</dbReference>
<feature type="domain" description="N-acetyltransferase" evidence="1">
    <location>
        <begin position="1"/>
        <end position="138"/>
    </location>
</feature>
<organism evidence="2 3">
    <name type="scientific">Mesorhizobium retamae</name>
    <dbReference type="NCBI Taxonomy" id="2912854"/>
    <lineage>
        <taxon>Bacteria</taxon>
        <taxon>Pseudomonadati</taxon>
        <taxon>Pseudomonadota</taxon>
        <taxon>Alphaproteobacteria</taxon>
        <taxon>Hyphomicrobiales</taxon>
        <taxon>Phyllobacteriaceae</taxon>
        <taxon>Mesorhizobium</taxon>
    </lineage>
</organism>
<dbReference type="Gene3D" id="3.40.630.30">
    <property type="match status" value="1"/>
</dbReference>
<dbReference type="InterPro" id="IPR016181">
    <property type="entry name" value="Acyl_CoA_acyltransferase"/>
</dbReference>
<dbReference type="Pfam" id="PF00583">
    <property type="entry name" value="Acetyltransf_1"/>
    <property type="match status" value="1"/>
</dbReference>
<evidence type="ECO:0000313" key="2">
    <source>
        <dbReference type="EMBL" id="MCG7503678.1"/>
    </source>
</evidence>
<dbReference type="InterPro" id="IPR000182">
    <property type="entry name" value="GNAT_dom"/>
</dbReference>
<gene>
    <name evidence="2" type="ORF">L4923_01450</name>
</gene>
<dbReference type="CDD" id="cd04301">
    <property type="entry name" value="NAT_SF"/>
    <property type="match status" value="1"/>
</dbReference>
<protein>
    <submittedName>
        <fullName evidence="2">GNAT family N-acetyltransferase</fullName>
    </submittedName>
</protein>
<evidence type="ECO:0000313" key="3">
    <source>
        <dbReference type="Proteomes" id="UP001201701"/>
    </source>
</evidence>
<keyword evidence="3" id="KW-1185">Reference proteome</keyword>
<evidence type="ECO:0000259" key="1">
    <source>
        <dbReference type="PROSITE" id="PS51186"/>
    </source>
</evidence>
<reference evidence="2 3" key="1">
    <citation type="submission" date="2022-02" db="EMBL/GenBank/DDBJ databases">
        <title>Draft genome sequence of Mezorhizobium retamae strain IRAMC:0171 isolated from Retama raetam nodules.</title>
        <authorList>
            <person name="Bengaied R."/>
            <person name="Sbissi I."/>
            <person name="Huber K."/>
            <person name="Ghodbane F."/>
            <person name="Nouioui I."/>
            <person name="Tarhouni M."/>
            <person name="Gtari M."/>
        </authorList>
    </citation>
    <scope>NUCLEOTIDE SEQUENCE [LARGE SCALE GENOMIC DNA]</scope>
    <source>
        <strain evidence="2 3">IRAMC:0171</strain>
    </source>
</reference>
<dbReference type="Proteomes" id="UP001201701">
    <property type="component" value="Unassembled WGS sequence"/>
</dbReference>
<comment type="caution">
    <text evidence="2">The sequence shown here is derived from an EMBL/GenBank/DDBJ whole genome shotgun (WGS) entry which is preliminary data.</text>
</comment>
<sequence length="138" mass="15605">MVTLTVSTDVDEDIADLIGEGLDEYNIAKGGPYDEEEVWILARDDDGSVLGGLKGHIEYSWMFVDWLWVSTENRKGGLGSQLLGKAEVIAREHGCLGAYLETFSFQAPEFYKRHGFEEFGRIDDYPPGHATIWLKKRF</sequence>